<dbReference type="Gene3D" id="2.160.10.10">
    <property type="entry name" value="Hexapeptide repeat proteins"/>
    <property type="match status" value="2"/>
</dbReference>
<reference evidence="13 14" key="1">
    <citation type="submission" date="2015-05" db="EMBL/GenBank/DDBJ databases">
        <title>Distinctive expansion of gene families associated with plant cell wall degradation and secondary metabolism in the genomes of grapevine trunk pathogens.</title>
        <authorList>
            <person name="Lawrence D.P."/>
            <person name="Travadon R."/>
            <person name="Rolshausen P.E."/>
            <person name="Baumgartner K."/>
        </authorList>
    </citation>
    <scope>NUCLEOTIDE SEQUENCE [LARGE SCALE GENOMIC DNA]</scope>
    <source>
        <strain evidence="13">UCRPC4</strain>
    </source>
</reference>
<comment type="similarity">
    <text evidence="2">Belongs to the eIF-2B gamma/epsilon subunits family.</text>
</comment>
<evidence type="ECO:0000313" key="13">
    <source>
        <dbReference type="EMBL" id="KKY26888.1"/>
    </source>
</evidence>
<dbReference type="InterPro" id="IPR044123">
    <property type="entry name" value="W2_eIF2B_epsilon"/>
</dbReference>
<dbReference type="PANTHER" id="PTHR45887">
    <property type="entry name" value="TRANSLATION INITIATION FACTOR EIF-2B SUBUNIT EPSILON"/>
    <property type="match status" value="1"/>
</dbReference>
<sequence>MAPKKDKSGSAKSKGAEEDQEDALQAVVIADTFETRFAPLTLERPRCLLPLANVPLIEYTLEYLANAGVQDVFLYGGAHTDQVEKYIEVSKWKLPTSPFKKFVFLRSMATSVGDVMRDLDGKNFITSDFLAVSGDIISNFPIEDALNQHRARRDKDRNAIMTMLLREGNKTASTSTASGIPTFVIDPSKDRCLHYEEVRPRAQVHIDPDVLRKEPEIDIRQDLIDCRIDICTPDVLSLWSDNFDNQSPRKEFLYGVLKDYELNGKTIHTYIIKEHYAARVANLPYYDLLTGDIASRWTYPICPDSNLLPWQHFHLRKGHNYQENGVILSRSCVIGNGCLIGSGSSVGDRSVIKDVVIGRGCQIGKDVQIDGAYIWDNATIGDGTRITKALVADEATIGDRCTIDTGAVLSFGVRISSDIHITHGTMITKAPVEDGASVPNDKDVVGANGEGYQYLPEEEVTPILGSKGSQNSFYSIPEYACSNSSLSSAASSDVSDAESDSFTPSRKESFLTDVSDDSVDGVALERFHHEAVVSLYERMQSNTDPEDVRVELMGLRFSNNSSEHQVRRAVATALMKHIQSTIDATGPSAAVASVVTTTLKRYQILIQREGAEHDVEDQVEFMLASQKDLCHRAEGERILLFVAKDLYDREVFGEEVFIQWWHDERSSATEEMQKVRETTRQFIEWLENAEEESSEEEDED</sequence>
<dbReference type="GO" id="GO:0002183">
    <property type="term" value="P:cytoplasmic translational initiation"/>
    <property type="evidence" value="ECO:0007669"/>
    <property type="project" value="EnsemblFungi"/>
</dbReference>
<comment type="subunit">
    <text evidence="11">Component of the translation initiation factor 2B (eIF2B) complex which is a heterodecamer of two sets of five different subunits: alpha, beta, gamma, delta and epsilon. Subunits alpha, beta and delta comprise a regulatory subcomplex and subunits epsilon and gamma comprise a catalytic subcomplex. Within the complex, the hexameric regulatory complex resides at the center, with the two heterodimeric catalytic subcomplexes bound on opposite sides.</text>
</comment>
<evidence type="ECO:0000256" key="7">
    <source>
        <dbReference type="ARBA" id="ARBA00030179"/>
    </source>
</evidence>
<dbReference type="InterPro" id="IPR029044">
    <property type="entry name" value="Nucleotide-diphossugar_trans"/>
</dbReference>
<dbReference type="GO" id="GO:0006446">
    <property type="term" value="P:regulation of translational initiation"/>
    <property type="evidence" value="ECO:0007669"/>
    <property type="project" value="EnsemblFungi"/>
</dbReference>
<organism evidence="13 14">
    <name type="scientific">Phaeomoniella chlamydospora</name>
    <name type="common">Phaeoacremonium chlamydosporum</name>
    <dbReference type="NCBI Taxonomy" id="158046"/>
    <lineage>
        <taxon>Eukaryota</taxon>
        <taxon>Fungi</taxon>
        <taxon>Dikarya</taxon>
        <taxon>Ascomycota</taxon>
        <taxon>Pezizomycotina</taxon>
        <taxon>Eurotiomycetes</taxon>
        <taxon>Chaetothyriomycetidae</taxon>
        <taxon>Phaeomoniellales</taxon>
        <taxon>Phaeomoniellaceae</taxon>
        <taxon>Phaeomoniella</taxon>
    </lineage>
</organism>
<evidence type="ECO:0000256" key="5">
    <source>
        <dbReference type="ARBA" id="ARBA00022540"/>
    </source>
</evidence>
<comment type="caution">
    <text evidence="13">The sequence shown here is derived from an EMBL/GenBank/DDBJ whole genome shotgun (WGS) entry which is preliminary data.</text>
</comment>
<dbReference type="AlphaFoldDB" id="A0A0G2GUF3"/>
<evidence type="ECO:0000259" key="12">
    <source>
        <dbReference type="PROSITE" id="PS51363"/>
    </source>
</evidence>
<dbReference type="GO" id="GO:0031369">
    <property type="term" value="F:translation initiation factor binding"/>
    <property type="evidence" value="ECO:0007669"/>
    <property type="project" value="InterPro"/>
</dbReference>
<dbReference type="OrthoDB" id="10009520at2759"/>
<dbReference type="GO" id="GO:0003743">
    <property type="term" value="F:translation initiation factor activity"/>
    <property type="evidence" value="ECO:0007669"/>
    <property type="project" value="UniProtKB-KW"/>
</dbReference>
<dbReference type="CDD" id="cd05787">
    <property type="entry name" value="LbH_eIF2B_epsilon"/>
    <property type="match status" value="1"/>
</dbReference>
<keyword evidence="14" id="KW-1185">Reference proteome</keyword>
<dbReference type="InterPro" id="IPR003307">
    <property type="entry name" value="W2_domain"/>
</dbReference>
<dbReference type="GO" id="GO:0005851">
    <property type="term" value="C:eukaryotic translation initiation factor 2B complex"/>
    <property type="evidence" value="ECO:0007669"/>
    <property type="project" value="EnsemblFungi"/>
</dbReference>
<evidence type="ECO:0000313" key="14">
    <source>
        <dbReference type="Proteomes" id="UP000053317"/>
    </source>
</evidence>
<dbReference type="Pfam" id="PF00483">
    <property type="entry name" value="NTP_transferase"/>
    <property type="match status" value="1"/>
</dbReference>
<evidence type="ECO:0000256" key="6">
    <source>
        <dbReference type="ARBA" id="ARBA00022917"/>
    </source>
</evidence>
<dbReference type="SUPFAM" id="SSF51161">
    <property type="entry name" value="Trimeric LpxA-like enzymes"/>
    <property type="match status" value="1"/>
</dbReference>
<dbReference type="GO" id="GO:0005085">
    <property type="term" value="F:guanyl-nucleotide exchange factor activity"/>
    <property type="evidence" value="ECO:0007669"/>
    <property type="project" value="EnsemblFungi"/>
</dbReference>
<dbReference type="SUPFAM" id="SSF48371">
    <property type="entry name" value="ARM repeat"/>
    <property type="match status" value="1"/>
</dbReference>
<dbReference type="SMART" id="SM00515">
    <property type="entry name" value="eIF5C"/>
    <property type="match status" value="1"/>
</dbReference>
<feature type="domain" description="W2" evidence="12">
    <location>
        <begin position="525"/>
        <end position="696"/>
    </location>
</feature>
<dbReference type="FunFam" id="3.90.550.10:FF:000066">
    <property type="entry name" value="Translation initiation factor eIF-2B subunit epsilon"/>
    <property type="match status" value="1"/>
</dbReference>
<evidence type="ECO:0000256" key="9">
    <source>
        <dbReference type="ARBA" id="ARBA00044144"/>
    </source>
</evidence>
<evidence type="ECO:0000256" key="11">
    <source>
        <dbReference type="ARBA" id="ARBA00046432"/>
    </source>
</evidence>
<dbReference type="InterPro" id="IPR005835">
    <property type="entry name" value="NTP_transferase_dom"/>
</dbReference>
<dbReference type="InterPro" id="IPR035543">
    <property type="entry name" value="eIF-2B_epsilon_N"/>
</dbReference>
<name>A0A0G2GUF3_PHACM</name>
<gene>
    <name evidence="13" type="ORF">UCRPC4_g01354</name>
</gene>
<comment type="subcellular location">
    <subcellularLocation>
        <location evidence="1">Cytoplasm</location>
        <location evidence="1">Cytosol</location>
    </subcellularLocation>
</comment>
<accession>A0A0G2GUF3</accession>
<evidence type="ECO:0000256" key="3">
    <source>
        <dbReference type="ARBA" id="ARBA00018601"/>
    </source>
</evidence>
<dbReference type="PANTHER" id="PTHR45887:SF1">
    <property type="entry name" value="TRANSLATION INITIATION FACTOR EIF-2B SUBUNIT EPSILON"/>
    <property type="match status" value="1"/>
</dbReference>
<reference evidence="13 14" key="2">
    <citation type="submission" date="2015-05" db="EMBL/GenBank/DDBJ databases">
        <authorList>
            <person name="Morales-Cruz A."/>
            <person name="Amrine K.C."/>
            <person name="Cantu D."/>
        </authorList>
    </citation>
    <scope>NUCLEOTIDE SEQUENCE [LARGE SCALE GENOMIC DNA]</scope>
    <source>
        <strain evidence="13">UCRPC4</strain>
    </source>
</reference>
<keyword evidence="5 13" id="KW-0396">Initiation factor</keyword>
<dbReference type="Pfam" id="PF25084">
    <property type="entry name" value="LbH_EIF2B"/>
    <property type="match status" value="1"/>
</dbReference>
<dbReference type="InterPro" id="IPR051956">
    <property type="entry name" value="eIF2B_epsilon"/>
</dbReference>
<dbReference type="InterPro" id="IPR011004">
    <property type="entry name" value="Trimer_LpxA-like_sf"/>
</dbReference>
<dbReference type="Pfam" id="PF02020">
    <property type="entry name" value="W2"/>
    <property type="match status" value="1"/>
</dbReference>
<dbReference type="Gene3D" id="1.25.40.180">
    <property type="match status" value="1"/>
</dbReference>
<evidence type="ECO:0000256" key="2">
    <source>
        <dbReference type="ARBA" id="ARBA00007878"/>
    </source>
</evidence>
<dbReference type="PROSITE" id="PS51363">
    <property type="entry name" value="W2"/>
    <property type="match status" value="1"/>
</dbReference>
<dbReference type="EMBL" id="LCWF01000033">
    <property type="protein sequence ID" value="KKY26888.1"/>
    <property type="molecule type" value="Genomic_DNA"/>
</dbReference>
<evidence type="ECO:0000256" key="8">
    <source>
        <dbReference type="ARBA" id="ARBA00031190"/>
    </source>
</evidence>
<dbReference type="Gene3D" id="3.90.550.10">
    <property type="entry name" value="Spore Coat Polysaccharide Biosynthesis Protein SpsA, Chain A"/>
    <property type="match status" value="1"/>
</dbReference>
<evidence type="ECO:0000256" key="10">
    <source>
        <dbReference type="ARBA" id="ARBA00044345"/>
    </source>
</evidence>
<dbReference type="InterPro" id="IPR056764">
    <property type="entry name" value="LbH_EIF2B3/5"/>
</dbReference>
<dbReference type="SUPFAM" id="SSF53448">
    <property type="entry name" value="Nucleotide-diphospho-sugar transferases"/>
    <property type="match status" value="1"/>
</dbReference>
<keyword evidence="4" id="KW-0963">Cytoplasm</keyword>
<dbReference type="GO" id="GO:0005829">
    <property type="term" value="C:cytosol"/>
    <property type="evidence" value="ECO:0007669"/>
    <property type="project" value="UniProtKB-SubCell"/>
</dbReference>
<dbReference type="Proteomes" id="UP000053317">
    <property type="component" value="Unassembled WGS sequence"/>
</dbReference>
<dbReference type="CDD" id="cd04197">
    <property type="entry name" value="eIF-2B_epsilon_N"/>
    <property type="match status" value="1"/>
</dbReference>
<dbReference type="InterPro" id="IPR016024">
    <property type="entry name" value="ARM-type_fold"/>
</dbReference>
<evidence type="ECO:0000256" key="4">
    <source>
        <dbReference type="ARBA" id="ARBA00022490"/>
    </source>
</evidence>
<keyword evidence="6" id="KW-0648">Protein biosynthesis</keyword>
<proteinExistence type="inferred from homology"/>
<evidence type="ECO:0000256" key="1">
    <source>
        <dbReference type="ARBA" id="ARBA00004514"/>
    </source>
</evidence>
<protein>
    <recommendedName>
        <fullName evidence="3">Mannose-1-phosphate guanyltransferase</fullName>
    </recommendedName>
    <alternativeName>
        <fullName evidence="8">GDP-mannose pyrophosphorylase</fullName>
    </alternativeName>
    <alternativeName>
        <fullName evidence="7">GTP-mannose-1-phosphate guanylyltransferase</fullName>
    </alternativeName>
    <alternativeName>
        <fullName evidence="9">Translation initiation factor eIF2B subunit epsilon</fullName>
    </alternativeName>
    <alternativeName>
        <fullName evidence="10">eIF2B GDP-GTP exchange factor subunit epsilon</fullName>
    </alternativeName>
</protein>
<dbReference type="CDD" id="cd11558">
    <property type="entry name" value="W2_eIF2B_epsilon"/>
    <property type="match status" value="1"/>
</dbReference>